<accession>A0A8B6CE74</accession>
<proteinExistence type="predicted"/>
<dbReference type="Gene3D" id="2.60.120.260">
    <property type="entry name" value="Galactose-binding domain-like"/>
    <property type="match status" value="1"/>
</dbReference>
<reference evidence="2" key="1">
    <citation type="submission" date="2018-11" db="EMBL/GenBank/DDBJ databases">
        <authorList>
            <person name="Alioto T."/>
            <person name="Alioto T."/>
        </authorList>
    </citation>
    <scope>NUCLEOTIDE SEQUENCE</scope>
</reference>
<dbReference type="SUPFAM" id="SSF49785">
    <property type="entry name" value="Galactose-binding domain-like"/>
    <property type="match status" value="1"/>
</dbReference>
<evidence type="ECO:0000313" key="2">
    <source>
        <dbReference type="EMBL" id="VDI03856.1"/>
    </source>
</evidence>
<dbReference type="Proteomes" id="UP000596742">
    <property type="component" value="Unassembled WGS sequence"/>
</dbReference>
<evidence type="ECO:0008006" key="4">
    <source>
        <dbReference type="Google" id="ProtNLM"/>
    </source>
</evidence>
<feature type="signal peptide" evidence="1">
    <location>
        <begin position="1"/>
        <end position="24"/>
    </location>
</feature>
<gene>
    <name evidence="2" type="ORF">MGAL_10B073812</name>
</gene>
<evidence type="ECO:0000256" key="1">
    <source>
        <dbReference type="SAM" id="SignalP"/>
    </source>
</evidence>
<sequence>MYNNNARSYVLFFLSVNLAPQGVAVQRTTFTVFNASLAIEGPANNVWTDGCSATAKNQTYAWWGLQLPAVAHMATILIYYRQSTPERMAGFRLYLENGTADQSSTLGECYSDEGKDSLRSITRSITCNMLAQNMYFVNNRTIVDCFVELCYVAIYGCWKATWGTNCRESCPVNCINQNCYPKTGLCVWGCDPRNCSNNKCDIQTGVCTDGCVIGQAGQYCDMPCDPGFFGNNCSRKCSKNCFNPYCHHVTGDCIGGCKKGWDEFNCTKGLVLQRDFHRIKY</sequence>
<dbReference type="AlphaFoldDB" id="A0A8B6CE74"/>
<organism evidence="2 3">
    <name type="scientific">Mytilus galloprovincialis</name>
    <name type="common">Mediterranean mussel</name>
    <dbReference type="NCBI Taxonomy" id="29158"/>
    <lineage>
        <taxon>Eukaryota</taxon>
        <taxon>Metazoa</taxon>
        <taxon>Spiralia</taxon>
        <taxon>Lophotrochozoa</taxon>
        <taxon>Mollusca</taxon>
        <taxon>Bivalvia</taxon>
        <taxon>Autobranchia</taxon>
        <taxon>Pteriomorphia</taxon>
        <taxon>Mytilida</taxon>
        <taxon>Mytiloidea</taxon>
        <taxon>Mytilidae</taxon>
        <taxon>Mytilinae</taxon>
        <taxon>Mytilus</taxon>
    </lineage>
</organism>
<name>A0A8B6CE74_MYTGA</name>
<protein>
    <recommendedName>
        <fullName evidence="4">Fucolectin tachylectin-4 pentraxin-1 domain-containing protein</fullName>
    </recommendedName>
</protein>
<dbReference type="Gene3D" id="2.170.300.10">
    <property type="entry name" value="Tie2 ligand-binding domain superfamily"/>
    <property type="match status" value="1"/>
</dbReference>
<dbReference type="OrthoDB" id="6158807at2759"/>
<dbReference type="InterPro" id="IPR008979">
    <property type="entry name" value="Galactose-bd-like_sf"/>
</dbReference>
<evidence type="ECO:0000313" key="3">
    <source>
        <dbReference type="Proteomes" id="UP000596742"/>
    </source>
</evidence>
<dbReference type="EMBL" id="UYJE01001645">
    <property type="protein sequence ID" value="VDI03856.1"/>
    <property type="molecule type" value="Genomic_DNA"/>
</dbReference>
<keyword evidence="1" id="KW-0732">Signal</keyword>
<comment type="caution">
    <text evidence="2">The sequence shown here is derived from an EMBL/GenBank/DDBJ whole genome shotgun (WGS) entry which is preliminary data.</text>
</comment>
<feature type="chain" id="PRO_5032511931" description="Fucolectin tachylectin-4 pentraxin-1 domain-containing protein" evidence="1">
    <location>
        <begin position="25"/>
        <end position="281"/>
    </location>
</feature>
<keyword evidence="3" id="KW-1185">Reference proteome</keyword>